<dbReference type="InterPro" id="IPR008334">
    <property type="entry name" value="5'-Nucleotdase_C"/>
</dbReference>
<dbReference type="CDD" id="cd00118">
    <property type="entry name" value="LysM"/>
    <property type="match status" value="1"/>
</dbReference>
<keyword evidence="2" id="KW-0547">Nucleotide-binding</keyword>
<dbReference type="Gene3D" id="3.60.21.10">
    <property type="match status" value="1"/>
</dbReference>
<dbReference type="InterPro" id="IPR036907">
    <property type="entry name" value="5'-Nucleotdase_C_sf"/>
</dbReference>
<feature type="domain" description="LysM" evidence="3">
    <location>
        <begin position="318"/>
        <end position="363"/>
    </location>
</feature>
<evidence type="ECO:0000256" key="2">
    <source>
        <dbReference type="RuleBase" id="RU362119"/>
    </source>
</evidence>
<dbReference type="EMBL" id="FUWX01000015">
    <property type="protein sequence ID" value="SJZ92608.1"/>
    <property type="molecule type" value="Genomic_DNA"/>
</dbReference>
<gene>
    <name evidence="4" type="ORF">SAMN02745174_01968</name>
</gene>
<dbReference type="CDD" id="cd00845">
    <property type="entry name" value="MPP_UshA_N_like"/>
    <property type="match status" value="1"/>
</dbReference>
<accession>A0A1T4PNX9</accession>
<dbReference type="InterPro" id="IPR036779">
    <property type="entry name" value="LysM_dom_sf"/>
</dbReference>
<dbReference type="GO" id="GO:0009166">
    <property type="term" value="P:nucleotide catabolic process"/>
    <property type="evidence" value="ECO:0007669"/>
    <property type="project" value="InterPro"/>
</dbReference>
<dbReference type="InterPro" id="IPR004843">
    <property type="entry name" value="Calcineurin-like_PHP"/>
</dbReference>
<evidence type="ECO:0000256" key="1">
    <source>
        <dbReference type="ARBA" id="ARBA00022729"/>
    </source>
</evidence>
<keyword evidence="2" id="KW-0378">Hydrolase</keyword>
<dbReference type="Gene3D" id="3.90.780.10">
    <property type="entry name" value="5'-Nucleotidase, C-terminal domain"/>
    <property type="match status" value="1"/>
</dbReference>
<dbReference type="RefSeq" id="WP_078694430.1">
    <property type="nucleotide sequence ID" value="NZ_FUWX01000015.1"/>
</dbReference>
<dbReference type="GO" id="GO:0030288">
    <property type="term" value="C:outer membrane-bounded periplasmic space"/>
    <property type="evidence" value="ECO:0007669"/>
    <property type="project" value="TreeGrafter"/>
</dbReference>
<dbReference type="PANTHER" id="PTHR11575">
    <property type="entry name" value="5'-NUCLEOTIDASE-RELATED"/>
    <property type="match status" value="1"/>
</dbReference>
<dbReference type="Proteomes" id="UP000191153">
    <property type="component" value="Unassembled WGS sequence"/>
</dbReference>
<dbReference type="AlphaFoldDB" id="A0A1T4PNX9"/>
<protein>
    <submittedName>
        <fullName evidence="4">5'-nucleotidase/2',3'-cyclic phosphodiesterase and related esterases</fullName>
    </submittedName>
</protein>
<sequence>MNKSVKIFGVFGLLLAVTGCSSTRVSNKEKDYELTIVHVNDVHGRAKEGKYDGVGYGRVATIAKNLEMDKKNGKVIMMDGGDTIHGTTFATLNKGESMIEVLNGAGLDYMALGNHDFNYGEKRLKELLPKAEFTVLGSNVVDKNTGKVIGKEYDIQEIDGVKVGFFGLSTPETYYKTNPKNIENIRFIDPIVAAKSIVKKLQKEKVKFIVVVAHLGDDTSTEKKYQSIGVAEAVPEINIIIDGHSHTPLSEKKVVNGVTIVQTGEYSKNVGVVKVDFDMLKKGSLAIDYRLMSKQEILGEESVNKATFKKKVKELTLKDYTIKPGDTLLKVSREYSVSLDEILKYNKNIKNPNNIEIGNVYKIPVMEEVTKTVTEGTTVRKNGIPEDPKVKEIIERIDKDQRAITEVKVGKSEFKLEGDRSVVRTGESNLAQLITDAMIWKTEADIAITNGGGIRASINKGDVTVGDVISVLPFGNYVITKELTGQQIKDALEHGLRAYPESLGGLCQIAGLEVKFNPKNTEGKKVVSIKKDGRDLDLNRTYLVATNDFMAAGGDGYSSLKDGKEIGHFPGLDEVLIEYIKENGISSNRKVVEKRIIPVK</sequence>
<dbReference type="OrthoDB" id="9801679at2"/>
<dbReference type="PRINTS" id="PR01607">
    <property type="entry name" value="APYRASEFAMLY"/>
</dbReference>
<dbReference type="InterPro" id="IPR018392">
    <property type="entry name" value="LysM"/>
</dbReference>
<dbReference type="GO" id="GO:0000166">
    <property type="term" value="F:nucleotide binding"/>
    <property type="evidence" value="ECO:0007669"/>
    <property type="project" value="UniProtKB-KW"/>
</dbReference>
<dbReference type="PROSITE" id="PS51782">
    <property type="entry name" value="LYSM"/>
    <property type="match status" value="1"/>
</dbReference>
<dbReference type="Pfam" id="PF01476">
    <property type="entry name" value="LysM"/>
    <property type="match status" value="1"/>
</dbReference>
<dbReference type="SUPFAM" id="SSF54106">
    <property type="entry name" value="LysM domain"/>
    <property type="match status" value="1"/>
</dbReference>
<keyword evidence="1" id="KW-0732">Signal</keyword>
<dbReference type="Pfam" id="PF02872">
    <property type="entry name" value="5_nucleotid_C"/>
    <property type="match status" value="1"/>
</dbReference>
<dbReference type="PROSITE" id="PS51257">
    <property type="entry name" value="PROKAR_LIPOPROTEIN"/>
    <property type="match status" value="1"/>
</dbReference>
<evidence type="ECO:0000259" key="3">
    <source>
        <dbReference type="PROSITE" id="PS51782"/>
    </source>
</evidence>
<dbReference type="SMART" id="SM00257">
    <property type="entry name" value="LysM"/>
    <property type="match status" value="1"/>
</dbReference>
<dbReference type="STRING" id="180163.SAMN02745174_01968"/>
<keyword evidence="5" id="KW-1185">Reference proteome</keyword>
<evidence type="ECO:0000313" key="4">
    <source>
        <dbReference type="EMBL" id="SJZ92608.1"/>
    </source>
</evidence>
<dbReference type="Gene3D" id="3.10.350.10">
    <property type="entry name" value="LysM domain"/>
    <property type="match status" value="1"/>
</dbReference>
<dbReference type="SUPFAM" id="SSF56300">
    <property type="entry name" value="Metallo-dependent phosphatases"/>
    <property type="match status" value="1"/>
</dbReference>
<dbReference type="Pfam" id="PF00149">
    <property type="entry name" value="Metallophos"/>
    <property type="match status" value="1"/>
</dbReference>
<comment type="similarity">
    <text evidence="2">Belongs to the 5'-nucleotidase family.</text>
</comment>
<dbReference type="InterPro" id="IPR029052">
    <property type="entry name" value="Metallo-depent_PP-like"/>
</dbReference>
<name>A0A1T4PNX9_9FUSO</name>
<evidence type="ECO:0000313" key="5">
    <source>
        <dbReference type="Proteomes" id="UP000191153"/>
    </source>
</evidence>
<dbReference type="PANTHER" id="PTHR11575:SF24">
    <property type="entry name" value="5'-NUCLEOTIDASE"/>
    <property type="match status" value="1"/>
</dbReference>
<proteinExistence type="inferred from homology"/>
<dbReference type="GO" id="GO:0016787">
    <property type="term" value="F:hydrolase activity"/>
    <property type="evidence" value="ECO:0007669"/>
    <property type="project" value="UniProtKB-KW"/>
</dbReference>
<organism evidence="4 5">
    <name type="scientific">Cetobacterium ceti</name>
    <dbReference type="NCBI Taxonomy" id="180163"/>
    <lineage>
        <taxon>Bacteria</taxon>
        <taxon>Fusobacteriati</taxon>
        <taxon>Fusobacteriota</taxon>
        <taxon>Fusobacteriia</taxon>
        <taxon>Fusobacteriales</taxon>
        <taxon>Fusobacteriaceae</taxon>
        <taxon>Cetobacterium</taxon>
    </lineage>
</organism>
<dbReference type="SUPFAM" id="SSF55816">
    <property type="entry name" value="5'-nucleotidase (syn. UDP-sugar hydrolase), C-terminal domain"/>
    <property type="match status" value="1"/>
</dbReference>
<reference evidence="4 5" key="1">
    <citation type="submission" date="2017-02" db="EMBL/GenBank/DDBJ databases">
        <authorList>
            <person name="Peterson S.W."/>
        </authorList>
    </citation>
    <scope>NUCLEOTIDE SEQUENCE [LARGE SCALE GENOMIC DNA]</scope>
    <source>
        <strain evidence="4 5">ATCC 700028</strain>
    </source>
</reference>
<dbReference type="InterPro" id="IPR006179">
    <property type="entry name" value="5_nucleotidase/apyrase"/>
</dbReference>